<reference evidence="3" key="1">
    <citation type="journal article" date="2019" name="Int. J. Syst. Evol. Microbiol.">
        <title>The Global Catalogue of Microorganisms (GCM) 10K type strain sequencing project: providing services to taxonomists for standard genome sequencing and annotation.</title>
        <authorList>
            <consortium name="The Broad Institute Genomics Platform"/>
            <consortium name="The Broad Institute Genome Sequencing Center for Infectious Disease"/>
            <person name="Wu L."/>
            <person name="Ma J."/>
        </authorList>
    </citation>
    <scope>NUCLEOTIDE SEQUENCE [LARGE SCALE GENOMIC DNA]</scope>
    <source>
        <strain evidence="3">CCUG 53270</strain>
    </source>
</reference>
<proteinExistence type="predicted"/>
<dbReference type="RefSeq" id="WP_345586170.1">
    <property type="nucleotide sequence ID" value="NZ_BAABJG010000003.1"/>
</dbReference>
<sequence length="176" mass="19803">MARNNPYAATFDKLYGLLLQLSVSGQHIQDIMFRMTNKGQSFLPQAWSGFYHFFNKGLYFHYRAQGFVECFLSTESYSPKSIGIWANQLVYPANDGFKQAMLYWDKARYAPNFASQPEFGELERQLRTFWAIEGQIMVQTNELLGAGVAPVSATASLAESGQSDSQDGLNQEQALA</sequence>
<name>A0ABW3UQU2_9BACL</name>
<dbReference type="EMBL" id="JBHTLU010000019">
    <property type="protein sequence ID" value="MFD1221910.1"/>
    <property type="molecule type" value="Genomic_DNA"/>
</dbReference>
<evidence type="ECO:0000313" key="2">
    <source>
        <dbReference type="EMBL" id="MFD1221910.1"/>
    </source>
</evidence>
<protein>
    <recommendedName>
        <fullName evidence="4">Transcriptional regulator</fullName>
    </recommendedName>
</protein>
<evidence type="ECO:0000313" key="3">
    <source>
        <dbReference type="Proteomes" id="UP001597180"/>
    </source>
</evidence>
<feature type="region of interest" description="Disordered" evidence="1">
    <location>
        <begin position="157"/>
        <end position="176"/>
    </location>
</feature>
<evidence type="ECO:0000256" key="1">
    <source>
        <dbReference type="SAM" id="MobiDB-lite"/>
    </source>
</evidence>
<gene>
    <name evidence="2" type="ORF">ACFQ4B_17460</name>
</gene>
<accession>A0ABW3UQU2</accession>
<organism evidence="2 3">
    <name type="scientific">Paenibacillus vulneris</name>
    <dbReference type="NCBI Taxonomy" id="1133364"/>
    <lineage>
        <taxon>Bacteria</taxon>
        <taxon>Bacillati</taxon>
        <taxon>Bacillota</taxon>
        <taxon>Bacilli</taxon>
        <taxon>Bacillales</taxon>
        <taxon>Paenibacillaceae</taxon>
        <taxon>Paenibacillus</taxon>
    </lineage>
</organism>
<evidence type="ECO:0008006" key="4">
    <source>
        <dbReference type="Google" id="ProtNLM"/>
    </source>
</evidence>
<dbReference type="Proteomes" id="UP001597180">
    <property type="component" value="Unassembled WGS sequence"/>
</dbReference>
<comment type="caution">
    <text evidence="2">The sequence shown here is derived from an EMBL/GenBank/DDBJ whole genome shotgun (WGS) entry which is preliminary data.</text>
</comment>
<keyword evidence="3" id="KW-1185">Reference proteome</keyword>